<organism evidence="2 3">
    <name type="scientific">Cocleimonas flava</name>
    <dbReference type="NCBI Taxonomy" id="634765"/>
    <lineage>
        <taxon>Bacteria</taxon>
        <taxon>Pseudomonadati</taxon>
        <taxon>Pseudomonadota</taxon>
        <taxon>Gammaproteobacteria</taxon>
        <taxon>Thiotrichales</taxon>
        <taxon>Thiotrichaceae</taxon>
        <taxon>Cocleimonas</taxon>
    </lineage>
</organism>
<dbReference type="AlphaFoldDB" id="A0A4R1F525"/>
<keyword evidence="1" id="KW-0732">Signal</keyword>
<reference evidence="2 3" key="1">
    <citation type="submission" date="2019-03" db="EMBL/GenBank/DDBJ databases">
        <title>Genomic Encyclopedia of Type Strains, Phase IV (KMG-IV): sequencing the most valuable type-strain genomes for metagenomic binning, comparative biology and taxonomic classification.</title>
        <authorList>
            <person name="Goeker M."/>
        </authorList>
    </citation>
    <scope>NUCLEOTIDE SEQUENCE [LARGE SCALE GENOMIC DNA]</scope>
    <source>
        <strain evidence="2 3">DSM 24830</strain>
    </source>
</reference>
<gene>
    <name evidence="2" type="ORF">EV695_2287</name>
</gene>
<sequence>MIHTIVSRTSIKRVVLGSLAVSALLLTNSMAYAHSGSLNKVAVEVCKQKQKSQACQYQGGHSDLYIGTCQLMSETDLICVRNKPIQKIESANTDSNNEHKH</sequence>
<evidence type="ECO:0000313" key="2">
    <source>
        <dbReference type="EMBL" id="TCJ87772.1"/>
    </source>
</evidence>
<feature type="signal peptide" evidence="1">
    <location>
        <begin position="1"/>
        <end position="33"/>
    </location>
</feature>
<evidence type="ECO:0008006" key="4">
    <source>
        <dbReference type="Google" id="ProtNLM"/>
    </source>
</evidence>
<keyword evidence="3" id="KW-1185">Reference proteome</keyword>
<name>A0A4R1F525_9GAMM</name>
<dbReference type="EMBL" id="SMFQ01000003">
    <property type="protein sequence ID" value="TCJ87772.1"/>
    <property type="molecule type" value="Genomic_DNA"/>
</dbReference>
<feature type="chain" id="PRO_5020478183" description="DUF3551 domain-containing protein" evidence="1">
    <location>
        <begin position="34"/>
        <end position="101"/>
    </location>
</feature>
<protein>
    <recommendedName>
        <fullName evidence="4">DUF3551 domain-containing protein</fullName>
    </recommendedName>
</protein>
<dbReference type="OrthoDB" id="6388243at2"/>
<dbReference type="RefSeq" id="WP_131906022.1">
    <property type="nucleotide sequence ID" value="NZ_BAAAFU010000004.1"/>
</dbReference>
<comment type="caution">
    <text evidence="2">The sequence shown here is derived from an EMBL/GenBank/DDBJ whole genome shotgun (WGS) entry which is preliminary data.</text>
</comment>
<proteinExistence type="predicted"/>
<accession>A0A4R1F525</accession>
<evidence type="ECO:0000256" key="1">
    <source>
        <dbReference type="SAM" id="SignalP"/>
    </source>
</evidence>
<evidence type="ECO:0000313" key="3">
    <source>
        <dbReference type="Proteomes" id="UP000294887"/>
    </source>
</evidence>
<dbReference type="Proteomes" id="UP000294887">
    <property type="component" value="Unassembled WGS sequence"/>
</dbReference>